<sequence>MNWDLIILFLILISFFLGLILFVKKAPVYFAKYRAKTFGLELTFEEAEIIQKSFCLKKEFLEGVKGVWGQHKIPIEKLANHYLASGNLYNIQEGIKELKRRNRNIDFNILSAIDLAGKNLKSEIIACDQEQLVQIDEQENDSLKISIAAKYKFGFPESIWADKQPEQIQRKIEEKIGRFLNSWEHSEHLKTEQFLRENILTIDFWEKELRVVLVQQDIRSRMKK</sequence>
<dbReference type="RefSeq" id="WP_241414026.1">
    <property type="nucleotide sequence ID" value="NZ_JAKZGO010000017.1"/>
</dbReference>
<keyword evidence="3" id="KW-1185">Reference proteome</keyword>
<feature type="transmembrane region" description="Helical" evidence="1">
    <location>
        <begin position="6"/>
        <end position="23"/>
    </location>
</feature>
<proteinExistence type="predicted"/>
<dbReference type="Proteomes" id="UP001165430">
    <property type="component" value="Unassembled WGS sequence"/>
</dbReference>
<dbReference type="EMBL" id="JAKZGO010000017">
    <property type="protein sequence ID" value="MCH7415127.1"/>
    <property type="molecule type" value="Genomic_DNA"/>
</dbReference>
<protein>
    <submittedName>
        <fullName evidence="2">Uncharacterized protein</fullName>
    </submittedName>
</protein>
<keyword evidence="1" id="KW-1133">Transmembrane helix</keyword>
<comment type="caution">
    <text evidence="2">The sequence shown here is derived from an EMBL/GenBank/DDBJ whole genome shotgun (WGS) entry which is preliminary data.</text>
</comment>
<gene>
    <name evidence="2" type="ORF">MM213_16620</name>
</gene>
<evidence type="ECO:0000313" key="2">
    <source>
        <dbReference type="EMBL" id="MCH7415127.1"/>
    </source>
</evidence>
<reference evidence="2" key="1">
    <citation type="submission" date="2022-03" db="EMBL/GenBank/DDBJ databases">
        <title>De novo assembled genomes of Belliella spp. (Cyclobacteriaceae) strains.</title>
        <authorList>
            <person name="Szabo A."/>
            <person name="Korponai K."/>
            <person name="Felfoldi T."/>
        </authorList>
    </citation>
    <scope>NUCLEOTIDE SEQUENCE</scope>
    <source>
        <strain evidence="2">DSM 111903</strain>
    </source>
</reference>
<accession>A0ABS9VFB4</accession>
<keyword evidence="1" id="KW-0812">Transmembrane</keyword>
<organism evidence="2 3">
    <name type="scientific">Belliella alkalica</name>
    <dbReference type="NCBI Taxonomy" id="1730871"/>
    <lineage>
        <taxon>Bacteria</taxon>
        <taxon>Pseudomonadati</taxon>
        <taxon>Bacteroidota</taxon>
        <taxon>Cytophagia</taxon>
        <taxon>Cytophagales</taxon>
        <taxon>Cyclobacteriaceae</taxon>
        <taxon>Belliella</taxon>
    </lineage>
</organism>
<name>A0ABS9VFB4_9BACT</name>
<keyword evidence="1" id="KW-0472">Membrane</keyword>
<evidence type="ECO:0000256" key="1">
    <source>
        <dbReference type="SAM" id="Phobius"/>
    </source>
</evidence>
<evidence type="ECO:0000313" key="3">
    <source>
        <dbReference type="Proteomes" id="UP001165430"/>
    </source>
</evidence>